<accession>A0A6J5N380</accession>
<name>A0A6J5N380_9CAUD</name>
<dbReference type="EMBL" id="LR796546">
    <property type="protein sequence ID" value="CAB4150309.1"/>
    <property type="molecule type" value="Genomic_DNA"/>
</dbReference>
<evidence type="ECO:0000313" key="1">
    <source>
        <dbReference type="EMBL" id="CAB4150309.1"/>
    </source>
</evidence>
<sequence>MTQDKQPKLRSQFEGSVLSYTDCYAALLRYNMENHDFSLPNGDAVHIAACKALNALSTLRIQFGKTQRG</sequence>
<protein>
    <submittedName>
        <fullName evidence="1">Uncharacterized protein</fullName>
    </submittedName>
</protein>
<gene>
    <name evidence="1" type="ORF">UFOVP568_10</name>
</gene>
<organism evidence="1">
    <name type="scientific">uncultured Caudovirales phage</name>
    <dbReference type="NCBI Taxonomy" id="2100421"/>
    <lineage>
        <taxon>Viruses</taxon>
        <taxon>Duplodnaviria</taxon>
        <taxon>Heunggongvirae</taxon>
        <taxon>Uroviricota</taxon>
        <taxon>Caudoviricetes</taxon>
        <taxon>Peduoviridae</taxon>
        <taxon>Maltschvirus</taxon>
        <taxon>Maltschvirus maltsch</taxon>
    </lineage>
</organism>
<reference evidence="1" key="1">
    <citation type="submission" date="2020-04" db="EMBL/GenBank/DDBJ databases">
        <authorList>
            <person name="Chiriac C."/>
            <person name="Salcher M."/>
            <person name="Ghai R."/>
            <person name="Kavagutti S V."/>
        </authorList>
    </citation>
    <scope>NUCLEOTIDE SEQUENCE</scope>
</reference>
<proteinExistence type="predicted"/>